<sequence length="157" mass="17269">MGTPETGELGHDGGLVVMAACLPAPRLTRTAGTERQQVHRRTDRSQPRRVAVDGVESRWRLDITPIEVLLVNQRLQVGKALGADSFRAEFYKAFGRQLAPILARLYSALGAASSLPPKMQLGTITVIPKTGKDPQLCFSYRPINLYMQHSWTGTKLG</sequence>
<keyword evidence="2" id="KW-1185">Reference proteome</keyword>
<dbReference type="PANTHER" id="PTHR19446">
    <property type="entry name" value="REVERSE TRANSCRIPTASES"/>
    <property type="match status" value="1"/>
</dbReference>
<reference evidence="1" key="1">
    <citation type="journal article" date="2022" name="bioRxiv">
        <title>Sequencing and chromosome-scale assembly of the giantPleurodeles waltlgenome.</title>
        <authorList>
            <person name="Brown T."/>
            <person name="Elewa A."/>
            <person name="Iarovenko S."/>
            <person name="Subramanian E."/>
            <person name="Araus A.J."/>
            <person name="Petzold A."/>
            <person name="Susuki M."/>
            <person name="Suzuki K.-i.T."/>
            <person name="Hayashi T."/>
            <person name="Toyoda A."/>
            <person name="Oliveira C."/>
            <person name="Osipova E."/>
            <person name="Leigh N.D."/>
            <person name="Simon A."/>
            <person name="Yun M.H."/>
        </authorList>
    </citation>
    <scope>NUCLEOTIDE SEQUENCE</scope>
    <source>
        <strain evidence="1">20211129_DDA</strain>
        <tissue evidence="1">Liver</tissue>
    </source>
</reference>
<comment type="caution">
    <text evidence="1">The sequence shown here is derived from an EMBL/GenBank/DDBJ whole genome shotgun (WGS) entry which is preliminary data.</text>
</comment>
<evidence type="ECO:0000313" key="1">
    <source>
        <dbReference type="EMBL" id="KAJ1131059.1"/>
    </source>
</evidence>
<dbReference type="EMBL" id="JANPWB010000011">
    <property type="protein sequence ID" value="KAJ1131059.1"/>
    <property type="molecule type" value="Genomic_DNA"/>
</dbReference>
<organism evidence="1 2">
    <name type="scientific">Pleurodeles waltl</name>
    <name type="common">Iberian ribbed newt</name>
    <dbReference type="NCBI Taxonomy" id="8319"/>
    <lineage>
        <taxon>Eukaryota</taxon>
        <taxon>Metazoa</taxon>
        <taxon>Chordata</taxon>
        <taxon>Craniata</taxon>
        <taxon>Vertebrata</taxon>
        <taxon>Euteleostomi</taxon>
        <taxon>Amphibia</taxon>
        <taxon>Batrachia</taxon>
        <taxon>Caudata</taxon>
        <taxon>Salamandroidea</taxon>
        <taxon>Salamandridae</taxon>
        <taxon>Pleurodelinae</taxon>
        <taxon>Pleurodeles</taxon>
    </lineage>
</organism>
<proteinExistence type="predicted"/>
<protein>
    <submittedName>
        <fullName evidence="1">Uncharacterized protein</fullName>
    </submittedName>
</protein>
<evidence type="ECO:0000313" key="2">
    <source>
        <dbReference type="Proteomes" id="UP001066276"/>
    </source>
</evidence>
<gene>
    <name evidence="1" type="ORF">NDU88_009402</name>
</gene>
<dbReference type="AlphaFoldDB" id="A0AAV7PVV2"/>
<name>A0AAV7PVV2_PLEWA</name>
<accession>A0AAV7PVV2</accession>
<dbReference type="Proteomes" id="UP001066276">
    <property type="component" value="Chromosome 7"/>
</dbReference>